<dbReference type="GO" id="GO:0003677">
    <property type="term" value="F:DNA binding"/>
    <property type="evidence" value="ECO:0007669"/>
    <property type="project" value="InterPro"/>
</dbReference>
<feature type="domain" description="Cyanate lyase C-terminal" evidence="4">
    <location>
        <begin position="75"/>
        <end position="146"/>
    </location>
</feature>
<dbReference type="Proteomes" id="UP000466307">
    <property type="component" value="Unassembled WGS sequence"/>
</dbReference>
<dbReference type="EMBL" id="JAADZU010000037">
    <property type="protein sequence ID" value="NDK90429.1"/>
    <property type="molecule type" value="Genomic_DNA"/>
</dbReference>
<dbReference type="Gene3D" id="1.10.260.40">
    <property type="entry name" value="lambda repressor-like DNA-binding domains"/>
    <property type="match status" value="1"/>
</dbReference>
<evidence type="ECO:0000313" key="6">
    <source>
        <dbReference type="Proteomes" id="UP000466307"/>
    </source>
</evidence>
<comment type="catalytic activity">
    <reaction evidence="3">
        <text>cyanate + hydrogencarbonate + 3 H(+) = NH4(+) + 2 CO2</text>
        <dbReference type="Rhea" id="RHEA:11120"/>
        <dbReference type="ChEBI" id="CHEBI:15378"/>
        <dbReference type="ChEBI" id="CHEBI:16526"/>
        <dbReference type="ChEBI" id="CHEBI:17544"/>
        <dbReference type="ChEBI" id="CHEBI:28938"/>
        <dbReference type="ChEBI" id="CHEBI:29195"/>
        <dbReference type="EC" id="4.2.1.104"/>
    </reaction>
</comment>
<dbReference type="SMART" id="SM01116">
    <property type="entry name" value="Cyanate_lyase"/>
    <property type="match status" value="1"/>
</dbReference>
<dbReference type="InterPro" id="IPR010982">
    <property type="entry name" value="Lambda_DNA-bd_dom_sf"/>
</dbReference>
<keyword evidence="6" id="KW-1185">Reference proteome</keyword>
<dbReference type="InterPro" id="IPR036581">
    <property type="entry name" value="Cyanate_lyase_C_sf"/>
</dbReference>
<gene>
    <name evidence="3 5" type="primary">cynS</name>
    <name evidence="5" type="ORF">GYA93_12690</name>
</gene>
<proteinExistence type="inferred from homology"/>
<dbReference type="InterPro" id="IPR003712">
    <property type="entry name" value="Cyanate_lyase_C"/>
</dbReference>
<reference evidence="5 6" key="1">
    <citation type="submission" date="2020-01" db="EMBL/GenBank/DDBJ databases">
        <title>Investigation of new actinobacteria for the biodesulphurisation of diesel fuel.</title>
        <authorList>
            <person name="Athi Narayanan S.M."/>
        </authorList>
    </citation>
    <scope>NUCLEOTIDE SEQUENCE [LARGE SCALE GENOMIC DNA]</scope>
    <source>
        <strain evidence="5 6">213E</strain>
    </source>
</reference>
<dbReference type="Gene3D" id="3.30.1160.10">
    <property type="entry name" value="Cyanate lyase, C-terminal domain"/>
    <property type="match status" value="1"/>
</dbReference>
<dbReference type="SUPFAM" id="SSF55234">
    <property type="entry name" value="Cyanase C-terminal domain"/>
    <property type="match status" value="1"/>
</dbReference>
<dbReference type="AlphaFoldDB" id="A0A7K3LQA5"/>
<comment type="function">
    <text evidence="1 3">Catalyzes the reaction of cyanate with bicarbonate to produce ammonia and carbon dioxide.</text>
</comment>
<dbReference type="NCBIfam" id="NF002773">
    <property type="entry name" value="PRK02866.1"/>
    <property type="match status" value="1"/>
</dbReference>
<sequence length="151" mass="16564">MIDKHTAGLVIDEARQDRGLTWNRLAEIIERPPVWTVSALLGMHPVPQAIADVVRDELGLDEDIAKALTRQPVRIGPTDISADPTIYRFHELIAVYGAALKALIHEEFGDGIMSAINCSVAVDRGTHPDGDRVRVTIDGKFLPYAWNASEG</sequence>
<dbReference type="Pfam" id="PF02560">
    <property type="entry name" value="Cyanate_lyase"/>
    <property type="match status" value="1"/>
</dbReference>
<dbReference type="CDD" id="cd00559">
    <property type="entry name" value="Cyanase_C"/>
    <property type="match status" value="1"/>
</dbReference>
<dbReference type="GO" id="GO:0008824">
    <property type="term" value="F:cyanate hydratase activity"/>
    <property type="evidence" value="ECO:0007669"/>
    <property type="project" value="UniProtKB-UniRule"/>
</dbReference>
<dbReference type="PRINTS" id="PR01693">
    <property type="entry name" value="CYANASE"/>
</dbReference>
<dbReference type="EC" id="4.2.1.104" evidence="3"/>
<organism evidence="5 6">
    <name type="scientific">Gordonia desulfuricans</name>
    <dbReference type="NCBI Taxonomy" id="89051"/>
    <lineage>
        <taxon>Bacteria</taxon>
        <taxon>Bacillati</taxon>
        <taxon>Actinomycetota</taxon>
        <taxon>Actinomycetes</taxon>
        <taxon>Mycobacteriales</taxon>
        <taxon>Gordoniaceae</taxon>
        <taxon>Gordonia</taxon>
    </lineage>
</organism>
<feature type="active site" evidence="3">
    <location>
        <position position="88"/>
    </location>
</feature>
<dbReference type="Pfam" id="PF21291">
    <property type="entry name" value="CYNS_N"/>
    <property type="match status" value="1"/>
</dbReference>
<dbReference type="RefSeq" id="WP_059036411.1">
    <property type="nucleotide sequence ID" value="NZ_JAADZU010000037.1"/>
</dbReference>
<dbReference type="InterPro" id="IPR008076">
    <property type="entry name" value="Cyanase"/>
</dbReference>
<evidence type="ECO:0000256" key="2">
    <source>
        <dbReference type="ARBA" id="ARBA00023239"/>
    </source>
</evidence>
<evidence type="ECO:0000256" key="1">
    <source>
        <dbReference type="ARBA" id="ARBA00003561"/>
    </source>
</evidence>
<evidence type="ECO:0000259" key="4">
    <source>
        <dbReference type="SMART" id="SM01116"/>
    </source>
</evidence>
<evidence type="ECO:0000313" key="5">
    <source>
        <dbReference type="EMBL" id="NDK90429.1"/>
    </source>
</evidence>
<dbReference type="NCBIfam" id="TIGR00673">
    <property type="entry name" value="cynS"/>
    <property type="match status" value="1"/>
</dbReference>
<dbReference type="PIRSF" id="PIRSF001263">
    <property type="entry name" value="Cyanate_hydratas"/>
    <property type="match status" value="1"/>
</dbReference>
<feature type="active site" evidence="3">
    <location>
        <position position="114"/>
    </location>
</feature>
<accession>A0A7K3LQA5</accession>
<evidence type="ECO:0000256" key="3">
    <source>
        <dbReference type="HAMAP-Rule" id="MF_00535"/>
    </source>
</evidence>
<dbReference type="PANTHER" id="PTHR34186:SF2">
    <property type="entry name" value="CYANATE HYDRATASE"/>
    <property type="match status" value="1"/>
</dbReference>
<protein>
    <recommendedName>
        <fullName evidence="3">Cyanate hydratase</fullName>
        <shortName evidence="3">Cyanase</shortName>
        <ecNumber evidence="3">4.2.1.104</ecNumber>
    </recommendedName>
    <alternativeName>
        <fullName evidence="3">Cyanate hydrolase</fullName>
    </alternativeName>
    <alternativeName>
        <fullName evidence="3">Cyanate lyase</fullName>
    </alternativeName>
</protein>
<dbReference type="PANTHER" id="PTHR34186">
    <property type="entry name" value="CYANATE HYDRATASE"/>
    <property type="match status" value="1"/>
</dbReference>
<comment type="similarity">
    <text evidence="3">Belongs to the cyanase family.</text>
</comment>
<keyword evidence="2 3" id="KW-0456">Lyase</keyword>
<dbReference type="HAMAP" id="MF_00535">
    <property type="entry name" value="Cyanate_hydrat"/>
    <property type="match status" value="1"/>
</dbReference>
<feature type="active site" evidence="3">
    <location>
        <position position="91"/>
    </location>
</feature>
<name>A0A7K3LQA5_9ACTN</name>
<dbReference type="SUPFAM" id="SSF47413">
    <property type="entry name" value="lambda repressor-like DNA-binding domains"/>
    <property type="match status" value="1"/>
</dbReference>
<comment type="caution">
    <text evidence="5">The sequence shown here is derived from an EMBL/GenBank/DDBJ whole genome shotgun (WGS) entry which is preliminary data.</text>
</comment>
<dbReference type="InterPro" id="IPR048564">
    <property type="entry name" value="CYNS_N"/>
</dbReference>